<feature type="non-terminal residue" evidence="2">
    <location>
        <position position="1"/>
    </location>
</feature>
<feature type="region of interest" description="Disordered" evidence="1">
    <location>
        <begin position="1"/>
        <end position="23"/>
    </location>
</feature>
<evidence type="ECO:0000313" key="2">
    <source>
        <dbReference type="EMBL" id="SVD39165.1"/>
    </source>
</evidence>
<organism evidence="2">
    <name type="scientific">marine metagenome</name>
    <dbReference type="NCBI Taxonomy" id="408172"/>
    <lineage>
        <taxon>unclassified sequences</taxon>
        <taxon>metagenomes</taxon>
        <taxon>ecological metagenomes</taxon>
    </lineage>
</organism>
<dbReference type="AlphaFoldDB" id="A0A382UZG9"/>
<sequence>SERSEPASDLPHNHHCIGSTNWL</sequence>
<accession>A0A382UZG9</accession>
<protein>
    <submittedName>
        <fullName evidence="2">Uncharacterized protein</fullName>
    </submittedName>
</protein>
<evidence type="ECO:0000256" key="1">
    <source>
        <dbReference type="SAM" id="MobiDB-lite"/>
    </source>
</evidence>
<dbReference type="EMBL" id="UINC01147692">
    <property type="protein sequence ID" value="SVD39165.1"/>
    <property type="molecule type" value="Genomic_DNA"/>
</dbReference>
<proteinExistence type="predicted"/>
<name>A0A382UZG9_9ZZZZ</name>
<gene>
    <name evidence="2" type="ORF">METZ01_LOCUS392019</name>
</gene>
<feature type="non-terminal residue" evidence="2">
    <location>
        <position position="23"/>
    </location>
</feature>
<reference evidence="2" key="1">
    <citation type="submission" date="2018-05" db="EMBL/GenBank/DDBJ databases">
        <authorList>
            <person name="Lanie J.A."/>
            <person name="Ng W.-L."/>
            <person name="Kazmierczak K.M."/>
            <person name="Andrzejewski T.M."/>
            <person name="Davidsen T.M."/>
            <person name="Wayne K.J."/>
            <person name="Tettelin H."/>
            <person name="Glass J.I."/>
            <person name="Rusch D."/>
            <person name="Podicherti R."/>
            <person name="Tsui H.-C.T."/>
            <person name="Winkler M.E."/>
        </authorList>
    </citation>
    <scope>NUCLEOTIDE SEQUENCE</scope>
</reference>